<proteinExistence type="predicted"/>
<protein>
    <submittedName>
        <fullName evidence="1">Uncharacterized protein</fullName>
    </submittedName>
</protein>
<reference evidence="2" key="1">
    <citation type="submission" date="2016-06" db="EMBL/GenBank/DDBJ databases">
        <title>Parallel loss of symbiosis genes in relatives of nitrogen-fixing non-legume Parasponia.</title>
        <authorList>
            <person name="Van Velzen R."/>
            <person name="Holmer R."/>
            <person name="Bu F."/>
            <person name="Rutten L."/>
            <person name="Van Zeijl A."/>
            <person name="Liu W."/>
            <person name="Santuari L."/>
            <person name="Cao Q."/>
            <person name="Sharma T."/>
            <person name="Shen D."/>
            <person name="Roswanjaya Y."/>
            <person name="Wardhani T."/>
            <person name="Kalhor M.S."/>
            <person name="Jansen J."/>
            <person name="Van den Hoogen J."/>
            <person name="Gungor B."/>
            <person name="Hartog M."/>
            <person name="Hontelez J."/>
            <person name="Verver J."/>
            <person name="Yang W.-C."/>
            <person name="Schijlen E."/>
            <person name="Repin R."/>
            <person name="Schilthuizen M."/>
            <person name="Schranz E."/>
            <person name="Heidstra R."/>
            <person name="Miyata K."/>
            <person name="Fedorova E."/>
            <person name="Kohlen W."/>
            <person name="Bisseling T."/>
            <person name="Smit S."/>
            <person name="Geurts R."/>
        </authorList>
    </citation>
    <scope>NUCLEOTIDE SEQUENCE [LARGE SCALE GENOMIC DNA]</scope>
    <source>
        <strain evidence="2">cv. RG33-2</strain>
    </source>
</reference>
<dbReference type="AlphaFoldDB" id="A0A2P5AN29"/>
<dbReference type="Proteomes" id="UP000237000">
    <property type="component" value="Unassembled WGS sequence"/>
</dbReference>
<accession>A0A2P5AN29</accession>
<feature type="non-terminal residue" evidence="1">
    <location>
        <position position="1"/>
    </location>
</feature>
<sequence>HTGLALILLQKETVIKYYKPTDQTVRSCDHIYIDPDHVQFTNH</sequence>
<dbReference type="EMBL" id="JXTC01000770">
    <property type="protein sequence ID" value="PON37944.1"/>
    <property type="molecule type" value="Genomic_DNA"/>
</dbReference>
<keyword evidence="2" id="KW-1185">Reference proteome</keyword>
<gene>
    <name evidence="1" type="ORF">TorRG33x02_346300</name>
</gene>
<evidence type="ECO:0000313" key="2">
    <source>
        <dbReference type="Proteomes" id="UP000237000"/>
    </source>
</evidence>
<dbReference type="InParanoid" id="A0A2P5AN29"/>
<evidence type="ECO:0000313" key="1">
    <source>
        <dbReference type="EMBL" id="PON37944.1"/>
    </source>
</evidence>
<dbReference type="OrthoDB" id="10421821at2759"/>
<comment type="caution">
    <text evidence="1">The sequence shown here is derived from an EMBL/GenBank/DDBJ whole genome shotgun (WGS) entry which is preliminary data.</text>
</comment>
<name>A0A2P5AN29_TREOI</name>
<organism evidence="1 2">
    <name type="scientific">Trema orientale</name>
    <name type="common">Charcoal tree</name>
    <name type="synonym">Celtis orientalis</name>
    <dbReference type="NCBI Taxonomy" id="63057"/>
    <lineage>
        <taxon>Eukaryota</taxon>
        <taxon>Viridiplantae</taxon>
        <taxon>Streptophyta</taxon>
        <taxon>Embryophyta</taxon>
        <taxon>Tracheophyta</taxon>
        <taxon>Spermatophyta</taxon>
        <taxon>Magnoliopsida</taxon>
        <taxon>eudicotyledons</taxon>
        <taxon>Gunneridae</taxon>
        <taxon>Pentapetalae</taxon>
        <taxon>rosids</taxon>
        <taxon>fabids</taxon>
        <taxon>Rosales</taxon>
        <taxon>Cannabaceae</taxon>
        <taxon>Trema</taxon>
    </lineage>
</organism>